<dbReference type="Pfam" id="PF02602">
    <property type="entry name" value="HEM4"/>
    <property type="match status" value="1"/>
</dbReference>
<organism evidence="11 12">
    <name type="scientific">Psychrobacillus soli</name>
    <dbReference type="NCBI Taxonomy" id="1543965"/>
    <lineage>
        <taxon>Bacteria</taxon>
        <taxon>Bacillati</taxon>
        <taxon>Bacillota</taxon>
        <taxon>Bacilli</taxon>
        <taxon>Bacillales</taxon>
        <taxon>Bacillaceae</taxon>
        <taxon>Psychrobacillus</taxon>
    </lineage>
</organism>
<dbReference type="UniPathway" id="UPA00251">
    <property type="reaction ID" value="UER00320"/>
</dbReference>
<dbReference type="GO" id="GO:0006780">
    <property type="term" value="P:uroporphyrinogen III biosynthetic process"/>
    <property type="evidence" value="ECO:0007669"/>
    <property type="project" value="UniProtKB-UniRule"/>
</dbReference>
<evidence type="ECO:0000313" key="11">
    <source>
        <dbReference type="EMBL" id="TQR16137.1"/>
    </source>
</evidence>
<comment type="function">
    <text evidence="6 9">Catalyzes cyclization of the linear tetrapyrrole, hydroxymethylbilane, to the macrocyclic uroporphyrinogen III.</text>
</comment>
<proteinExistence type="inferred from homology"/>
<protein>
    <recommendedName>
        <fullName evidence="7 9">Uroporphyrinogen-III synthase</fullName>
        <ecNumber evidence="3 9">4.2.1.75</ecNumber>
    </recommendedName>
</protein>
<dbReference type="CDD" id="cd06578">
    <property type="entry name" value="HemD"/>
    <property type="match status" value="1"/>
</dbReference>
<evidence type="ECO:0000313" key="12">
    <source>
        <dbReference type="Proteomes" id="UP000318937"/>
    </source>
</evidence>
<dbReference type="InterPro" id="IPR036108">
    <property type="entry name" value="4pyrrol_syn_uPrphyn_synt_sf"/>
</dbReference>
<keyword evidence="5 9" id="KW-0627">Porphyrin biosynthesis</keyword>
<evidence type="ECO:0000256" key="8">
    <source>
        <dbReference type="ARBA" id="ARBA00048617"/>
    </source>
</evidence>
<evidence type="ECO:0000256" key="6">
    <source>
        <dbReference type="ARBA" id="ARBA00037589"/>
    </source>
</evidence>
<evidence type="ECO:0000256" key="7">
    <source>
        <dbReference type="ARBA" id="ARBA00040167"/>
    </source>
</evidence>
<evidence type="ECO:0000256" key="2">
    <source>
        <dbReference type="ARBA" id="ARBA00008133"/>
    </source>
</evidence>
<dbReference type="EC" id="4.2.1.75" evidence="3 9"/>
<accession>A0A544TF96</accession>
<dbReference type="Gene3D" id="3.40.50.10090">
    <property type="match status" value="2"/>
</dbReference>
<dbReference type="InterPro" id="IPR039793">
    <property type="entry name" value="UROS/Hem4"/>
</dbReference>
<evidence type="ECO:0000256" key="3">
    <source>
        <dbReference type="ARBA" id="ARBA00013109"/>
    </source>
</evidence>
<dbReference type="AlphaFoldDB" id="A0A544TF96"/>
<dbReference type="InterPro" id="IPR003754">
    <property type="entry name" value="4pyrrol_synth_uPrphyn_synth"/>
</dbReference>
<evidence type="ECO:0000256" key="9">
    <source>
        <dbReference type="RuleBase" id="RU366031"/>
    </source>
</evidence>
<comment type="pathway">
    <text evidence="1 9">Porphyrin-containing compound metabolism; protoporphyrin-IX biosynthesis; coproporphyrinogen-III from 5-aminolevulinate: step 3/4.</text>
</comment>
<dbReference type="RefSeq" id="WP_142606522.1">
    <property type="nucleotide sequence ID" value="NZ_VDGG01000013.1"/>
</dbReference>
<sequence length="254" mass="28031">MSNQHPLQDEHVIFTGILRSSAAVDLTLRLGGIPVIAPLITTQEIVSLEDKQKLLACYEYDWLIFTSQSSVHAFFSKIETHEIDVSTIKAKIAAVGSKTACAIESLGLHVSFTPTIFSADVFVKEFPTFSAAHESCLFFKGNLAKNTIVDGLPNVIDTWTIYETVEVDENTEQVRALLESGESCSLIFTSPSTANVFHRSIGVHTGYDRFTICTIGHITKNYLELLGATVQVMPDTYTLLDVVNKLADWKGRVQ</sequence>
<feature type="domain" description="Tetrapyrrole biosynthesis uroporphyrinogen III synthase" evidence="10">
    <location>
        <begin position="28"/>
        <end position="239"/>
    </location>
</feature>
<comment type="caution">
    <text evidence="11">The sequence shown here is derived from an EMBL/GenBank/DDBJ whole genome shotgun (WGS) entry which is preliminary data.</text>
</comment>
<dbReference type="GO" id="GO:0006782">
    <property type="term" value="P:protoporphyrinogen IX biosynthetic process"/>
    <property type="evidence" value="ECO:0007669"/>
    <property type="project" value="UniProtKB-UniRule"/>
</dbReference>
<keyword evidence="12" id="KW-1185">Reference proteome</keyword>
<evidence type="ECO:0000259" key="10">
    <source>
        <dbReference type="Pfam" id="PF02602"/>
    </source>
</evidence>
<comment type="similarity">
    <text evidence="2 9">Belongs to the uroporphyrinogen-III synthase family.</text>
</comment>
<dbReference type="GO" id="GO:0004852">
    <property type="term" value="F:uroporphyrinogen-III synthase activity"/>
    <property type="evidence" value="ECO:0007669"/>
    <property type="project" value="UniProtKB-UniRule"/>
</dbReference>
<evidence type="ECO:0000256" key="5">
    <source>
        <dbReference type="ARBA" id="ARBA00023244"/>
    </source>
</evidence>
<reference evidence="11 12" key="1">
    <citation type="submission" date="2019-05" db="EMBL/GenBank/DDBJ databases">
        <title>Psychrobacillus vulpis sp. nov., a new species isolated from feces of a red fox that inhabits in The Tablas de Daimiel Natural Park, Albacete, Spain.</title>
        <authorList>
            <person name="Rodriguez M."/>
            <person name="Reina J.C."/>
            <person name="Bejar V."/>
            <person name="Llamas I."/>
        </authorList>
    </citation>
    <scope>NUCLEOTIDE SEQUENCE [LARGE SCALE GENOMIC DNA]</scope>
    <source>
        <strain evidence="11 12">NHI-2</strain>
    </source>
</reference>
<dbReference type="Proteomes" id="UP000318937">
    <property type="component" value="Unassembled WGS sequence"/>
</dbReference>
<comment type="catalytic activity">
    <reaction evidence="8 9">
        <text>hydroxymethylbilane = uroporphyrinogen III + H2O</text>
        <dbReference type="Rhea" id="RHEA:18965"/>
        <dbReference type="ChEBI" id="CHEBI:15377"/>
        <dbReference type="ChEBI" id="CHEBI:57308"/>
        <dbReference type="ChEBI" id="CHEBI:57845"/>
        <dbReference type="EC" id="4.2.1.75"/>
    </reaction>
</comment>
<keyword evidence="4 9" id="KW-0456">Lyase</keyword>
<evidence type="ECO:0000256" key="1">
    <source>
        <dbReference type="ARBA" id="ARBA00004772"/>
    </source>
</evidence>
<dbReference type="SUPFAM" id="SSF69618">
    <property type="entry name" value="HemD-like"/>
    <property type="match status" value="1"/>
</dbReference>
<dbReference type="PANTHER" id="PTHR38042">
    <property type="entry name" value="UROPORPHYRINOGEN-III SYNTHASE, CHLOROPLASTIC"/>
    <property type="match status" value="1"/>
</dbReference>
<name>A0A544TF96_9BACI</name>
<dbReference type="PANTHER" id="PTHR38042:SF1">
    <property type="entry name" value="UROPORPHYRINOGEN-III SYNTHASE, CHLOROPLASTIC"/>
    <property type="match status" value="1"/>
</dbReference>
<dbReference type="EMBL" id="VDGG01000013">
    <property type="protein sequence ID" value="TQR16137.1"/>
    <property type="molecule type" value="Genomic_DNA"/>
</dbReference>
<dbReference type="OrthoDB" id="9815856at2"/>
<evidence type="ECO:0000256" key="4">
    <source>
        <dbReference type="ARBA" id="ARBA00023239"/>
    </source>
</evidence>
<gene>
    <name evidence="11" type="ORF">FG383_07520</name>
</gene>